<keyword evidence="4 5" id="KW-0472">Membrane</keyword>
<sequence>MVRATATVPRQVASDPIPPAASKAAGGARSVVRYVVLWALACFFLLPVYVLVVTSFKDPVDVSATRIWELPTSLSMDNFGLVWPKLSSGFRNSLSLAIPASLLSALLGCANGFVLSKIRFPFSNVVFPLILFGIFVPYQAVIIPVSQTMTAVGLRGGNDPTGGLAGLMLIHIIYGLPITTLIFRNHFVAMSNTLLESARLDGAGILRSFVDIAVPLAKPAFAVAIIWQFTSSWNDFMFGAMMTSRDSWPVTIALNNIAGGQSVPFGQAMAGALLVSLPTLALYIMLGRFFMRGLLAGTLQD</sequence>
<evidence type="ECO:0000256" key="1">
    <source>
        <dbReference type="ARBA" id="ARBA00004141"/>
    </source>
</evidence>
<feature type="transmembrane region" description="Helical" evidence="5">
    <location>
        <begin position="265"/>
        <end position="286"/>
    </location>
</feature>
<gene>
    <name evidence="7" type="ORF">Dsi01nite_008030</name>
</gene>
<evidence type="ECO:0000313" key="7">
    <source>
        <dbReference type="EMBL" id="GIG42762.1"/>
    </source>
</evidence>
<dbReference type="Proteomes" id="UP000660611">
    <property type="component" value="Unassembled WGS sequence"/>
</dbReference>
<dbReference type="EMBL" id="BONQ01000017">
    <property type="protein sequence ID" value="GIG42762.1"/>
    <property type="molecule type" value="Genomic_DNA"/>
</dbReference>
<feature type="transmembrane region" description="Helical" evidence="5">
    <location>
        <begin position="122"/>
        <end position="143"/>
    </location>
</feature>
<organism evidence="7 8">
    <name type="scientific">Dactylosporangium siamense</name>
    <dbReference type="NCBI Taxonomy" id="685454"/>
    <lineage>
        <taxon>Bacteria</taxon>
        <taxon>Bacillati</taxon>
        <taxon>Actinomycetota</taxon>
        <taxon>Actinomycetes</taxon>
        <taxon>Micromonosporales</taxon>
        <taxon>Micromonosporaceae</taxon>
        <taxon>Dactylosporangium</taxon>
    </lineage>
</organism>
<dbReference type="PANTHER" id="PTHR43879">
    <property type="entry name" value="ABC TRANSPORTER PERMEASE PROTEIN"/>
    <property type="match status" value="1"/>
</dbReference>
<dbReference type="GO" id="GO:0005886">
    <property type="term" value="C:plasma membrane"/>
    <property type="evidence" value="ECO:0007669"/>
    <property type="project" value="UniProtKB-SubCell"/>
</dbReference>
<feature type="transmembrane region" description="Helical" evidence="5">
    <location>
        <begin position="94"/>
        <end position="115"/>
    </location>
</feature>
<feature type="domain" description="ABC transmembrane type-1" evidence="6">
    <location>
        <begin position="90"/>
        <end position="286"/>
    </location>
</feature>
<keyword evidence="8" id="KW-1185">Reference proteome</keyword>
<dbReference type="InterPro" id="IPR035906">
    <property type="entry name" value="MetI-like_sf"/>
</dbReference>
<dbReference type="InterPro" id="IPR000515">
    <property type="entry name" value="MetI-like"/>
</dbReference>
<dbReference type="PANTHER" id="PTHR43879:SF1">
    <property type="entry name" value="GLUCOSE IMPORT SYSTEM PERMEASE PROTEIN GLCU"/>
    <property type="match status" value="1"/>
</dbReference>
<dbReference type="AlphaFoldDB" id="A0A919U5V2"/>
<dbReference type="CDD" id="cd06261">
    <property type="entry name" value="TM_PBP2"/>
    <property type="match status" value="1"/>
</dbReference>
<feature type="transmembrane region" description="Helical" evidence="5">
    <location>
        <begin position="204"/>
        <end position="227"/>
    </location>
</feature>
<feature type="transmembrane region" description="Helical" evidence="5">
    <location>
        <begin position="31"/>
        <end position="52"/>
    </location>
</feature>
<evidence type="ECO:0000256" key="5">
    <source>
        <dbReference type="RuleBase" id="RU363032"/>
    </source>
</evidence>
<protein>
    <submittedName>
        <fullName evidence="7">ABC transporter permease</fullName>
    </submittedName>
</protein>
<dbReference type="Gene3D" id="1.10.3720.10">
    <property type="entry name" value="MetI-like"/>
    <property type="match status" value="1"/>
</dbReference>
<dbReference type="GO" id="GO:0055085">
    <property type="term" value="P:transmembrane transport"/>
    <property type="evidence" value="ECO:0007669"/>
    <property type="project" value="InterPro"/>
</dbReference>
<keyword evidence="3 5" id="KW-1133">Transmembrane helix</keyword>
<evidence type="ECO:0000256" key="3">
    <source>
        <dbReference type="ARBA" id="ARBA00022989"/>
    </source>
</evidence>
<feature type="transmembrane region" description="Helical" evidence="5">
    <location>
        <begin position="163"/>
        <end position="183"/>
    </location>
</feature>
<keyword evidence="2 5" id="KW-0812">Transmembrane</keyword>
<evidence type="ECO:0000256" key="2">
    <source>
        <dbReference type="ARBA" id="ARBA00022692"/>
    </source>
</evidence>
<comment type="subcellular location">
    <subcellularLocation>
        <location evidence="5">Cell membrane</location>
        <topology evidence="5">Multi-pass membrane protein</topology>
    </subcellularLocation>
    <subcellularLocation>
        <location evidence="1">Membrane</location>
        <topology evidence="1">Multi-pass membrane protein</topology>
    </subcellularLocation>
</comment>
<accession>A0A919U5V2</accession>
<dbReference type="PROSITE" id="PS50928">
    <property type="entry name" value="ABC_TM1"/>
    <property type="match status" value="1"/>
</dbReference>
<evidence type="ECO:0000313" key="8">
    <source>
        <dbReference type="Proteomes" id="UP000660611"/>
    </source>
</evidence>
<dbReference type="Pfam" id="PF00528">
    <property type="entry name" value="BPD_transp_1"/>
    <property type="match status" value="1"/>
</dbReference>
<evidence type="ECO:0000256" key="4">
    <source>
        <dbReference type="ARBA" id="ARBA00023136"/>
    </source>
</evidence>
<evidence type="ECO:0000259" key="6">
    <source>
        <dbReference type="PROSITE" id="PS50928"/>
    </source>
</evidence>
<reference evidence="7" key="1">
    <citation type="submission" date="2021-01" db="EMBL/GenBank/DDBJ databases">
        <title>Whole genome shotgun sequence of Dactylosporangium siamense NBRC 106093.</title>
        <authorList>
            <person name="Komaki H."/>
            <person name="Tamura T."/>
        </authorList>
    </citation>
    <scope>NUCLEOTIDE SEQUENCE</scope>
    <source>
        <strain evidence="7">NBRC 106093</strain>
    </source>
</reference>
<comment type="similarity">
    <text evidence="5">Belongs to the binding-protein-dependent transport system permease family.</text>
</comment>
<dbReference type="SUPFAM" id="SSF161098">
    <property type="entry name" value="MetI-like"/>
    <property type="match status" value="1"/>
</dbReference>
<comment type="caution">
    <text evidence="7">The sequence shown here is derived from an EMBL/GenBank/DDBJ whole genome shotgun (WGS) entry which is preliminary data.</text>
</comment>
<name>A0A919U5V2_9ACTN</name>
<dbReference type="RefSeq" id="WP_203844645.1">
    <property type="nucleotide sequence ID" value="NZ_BAAAVW010000002.1"/>
</dbReference>
<proteinExistence type="inferred from homology"/>
<keyword evidence="5" id="KW-0813">Transport</keyword>